<dbReference type="SUPFAM" id="SSF53448">
    <property type="entry name" value="Nucleotide-diphospho-sugar transferases"/>
    <property type="match status" value="1"/>
</dbReference>
<accession>A0ABS1VUI1</accession>
<dbReference type="InterPro" id="IPR018641">
    <property type="entry name" value="Trfase_1_rSAM/seldom-assoc"/>
</dbReference>
<evidence type="ECO:0000313" key="2">
    <source>
        <dbReference type="Proteomes" id="UP000598996"/>
    </source>
</evidence>
<protein>
    <submittedName>
        <fullName evidence="1">TIGR04282 family arsenosugar biosynthesis glycosyltransferase</fullName>
    </submittedName>
</protein>
<sequence>MIQLLVMAKAPVPGRVKTRLCPPCTPEQAAAIAAAALADTLDTVRQVPAARHTLVLDGDHPAPDGWTVLPQRGVGLGERLANAFRDAALPGVPALLVGMDTPQVTAGLLMAAAGAMGRAGAVLGPAADGGWWALGLSDPADAEVLPDVPMSAADTGARTLAALHVRGVRPELLPSLRDVDTVHDAIAVAALCPSGSQFARAVGGGAR</sequence>
<reference evidence="1 2" key="1">
    <citation type="submission" date="2021-01" db="EMBL/GenBank/DDBJ databases">
        <title>Actinoplanes sp. nov. LDG1-01 isolated from lichen.</title>
        <authorList>
            <person name="Saeng-In P."/>
            <person name="Phongsopitanun W."/>
            <person name="Kanchanasin P."/>
            <person name="Yuki M."/>
            <person name="Kudo T."/>
            <person name="Ohkuma M."/>
            <person name="Tanasupawat S."/>
        </authorList>
    </citation>
    <scope>NUCLEOTIDE SEQUENCE [LARGE SCALE GENOMIC DNA]</scope>
    <source>
        <strain evidence="1 2">LDG1-01</strain>
    </source>
</reference>
<name>A0ABS1VUI1_9ACTN</name>
<dbReference type="NCBIfam" id="TIGR04282">
    <property type="entry name" value="glyco_like_cofC"/>
    <property type="match status" value="1"/>
</dbReference>
<gene>
    <name evidence="1" type="ORF">JKJ07_27920</name>
</gene>
<dbReference type="PANTHER" id="PTHR36529">
    <property type="entry name" value="SLL1095 PROTEIN"/>
    <property type="match status" value="1"/>
</dbReference>
<dbReference type="Pfam" id="PF09837">
    <property type="entry name" value="DUF2064"/>
    <property type="match status" value="1"/>
</dbReference>
<organism evidence="1 2">
    <name type="scientific">Paractinoplanes lichenicola</name>
    <dbReference type="NCBI Taxonomy" id="2802976"/>
    <lineage>
        <taxon>Bacteria</taxon>
        <taxon>Bacillati</taxon>
        <taxon>Actinomycetota</taxon>
        <taxon>Actinomycetes</taxon>
        <taxon>Micromonosporales</taxon>
        <taxon>Micromonosporaceae</taxon>
        <taxon>Paractinoplanes</taxon>
    </lineage>
</organism>
<dbReference type="InterPro" id="IPR029044">
    <property type="entry name" value="Nucleotide-diphossugar_trans"/>
</dbReference>
<dbReference type="Gene3D" id="3.90.550.10">
    <property type="entry name" value="Spore Coat Polysaccharide Biosynthesis Protein SpsA, Chain A"/>
    <property type="match status" value="1"/>
</dbReference>
<comment type="caution">
    <text evidence="1">The sequence shown here is derived from an EMBL/GenBank/DDBJ whole genome shotgun (WGS) entry which is preliminary data.</text>
</comment>
<dbReference type="RefSeq" id="WP_202994778.1">
    <property type="nucleotide sequence ID" value="NZ_JAENHO010000008.1"/>
</dbReference>
<keyword evidence="2" id="KW-1185">Reference proteome</keyword>
<dbReference type="EMBL" id="JAENHO010000008">
    <property type="protein sequence ID" value="MBL7258140.1"/>
    <property type="molecule type" value="Genomic_DNA"/>
</dbReference>
<proteinExistence type="predicted"/>
<dbReference type="PANTHER" id="PTHR36529:SF1">
    <property type="entry name" value="GLYCOSYLTRANSFERASE"/>
    <property type="match status" value="1"/>
</dbReference>
<evidence type="ECO:0000313" key="1">
    <source>
        <dbReference type="EMBL" id="MBL7258140.1"/>
    </source>
</evidence>
<dbReference type="Proteomes" id="UP000598996">
    <property type="component" value="Unassembled WGS sequence"/>
</dbReference>